<dbReference type="KEGG" id="msr:AU15_07825"/>
<name>W5YQU7_9GAMM</name>
<proteinExistence type="predicted"/>
<reference evidence="3 4" key="1">
    <citation type="journal article" date="2014" name="Genome Announc.">
        <title>Draft Genome Sequences of Marinobacter similis A3d10T and Marinobacter salarius R9SW1T.</title>
        <authorList>
            <person name="Ivanova E.P."/>
            <person name="Ng H.J."/>
            <person name="Webb H.K."/>
            <person name="Feng G."/>
            <person name="Oshima K."/>
            <person name="Hattori M."/>
            <person name="Ohkuma M."/>
            <person name="Sergeev A.F."/>
            <person name="Mikhailov V.V."/>
            <person name="Crawford R.J."/>
            <person name="Sawabe T."/>
        </authorList>
    </citation>
    <scope>NUCLEOTIDE SEQUENCE [LARGE SCALE GENOMIC DNA]</scope>
    <source>
        <strain evidence="4">A3d10 and R9SW1</strain>
    </source>
</reference>
<organism evidence="3 4">
    <name type="scientific">Marinobacter salarius</name>
    <dbReference type="NCBI Taxonomy" id="1420917"/>
    <lineage>
        <taxon>Bacteria</taxon>
        <taxon>Pseudomonadati</taxon>
        <taxon>Pseudomonadota</taxon>
        <taxon>Gammaproteobacteria</taxon>
        <taxon>Pseudomonadales</taxon>
        <taxon>Marinobacteraceae</taxon>
        <taxon>Marinobacter</taxon>
    </lineage>
</organism>
<dbReference type="AlphaFoldDB" id="W5YQU7"/>
<keyword evidence="1" id="KW-0175">Coiled coil</keyword>
<dbReference type="InterPro" id="IPR034154">
    <property type="entry name" value="TOPRIM_DnaG/twinkle"/>
</dbReference>
<sequence length="720" mass="78755">MVDQREAPAGSDPVEGPELHREQPGTEYLSADQKVIHPYALKKGMNSDALSALGCTVQSVRIARFDAEGKPIKPWEGPALLRPLLDTAGNPCGFEQILSESIRKNPDDKPNDKFATKCAKVAGTFTPIGFDIEDLPKLEGRLIVCAGLADGYRLHEATELPVACGLGEAIIPGNIALIHEMNPGLRLIAAVDNDKAGIRAGKRAGTSWTCPQSAKDWSDVYQSADAEAVLAEFQSGMTAPEPPEGQPRPLPDDMPPVLPLDPDNLPTALRSFVCDVADRQQCPPDYVAVAALVAISGVLGNKIKIRPKQNDDWSITPNLWGAMIGGPSAMKSPAMKAALSPVYAIERENQEVFETELAEYKAEAELAEIQGKAAKDKAKHEVKKGNQNAAMDALRASIQEPEKPTRPRIIVNDSTVAKLGELLNENPSGLLLVRDEIAGWLAQMRGEDGQADRAFYLECFDGCGQYIFDRIGRGTLLITSTTLAIIGGIQPSKIAPLIRGAVRGSDDDGLIQRFQLAVFPDRIKAWHWSDRPPNKLAYSTYAQAFRKFSEMEADETPRQFSPGAQEMFIEWMKEIQTKARSGELHPVMESHLMKMPKTVAALALIFELVDGTGDQVGEVATGKALDFADYLQSHAERLYSVATHGAVTGARLMIDRRDKLSDPFTLREVQRKAWAGLTEKAQIRDTLDLLLDYGHLREIECLPSVAGGRPSIQYRWIREG</sequence>
<feature type="coiled-coil region" evidence="1">
    <location>
        <begin position="350"/>
        <end position="377"/>
    </location>
</feature>
<dbReference type="SUPFAM" id="SSF56731">
    <property type="entry name" value="DNA primase core"/>
    <property type="match status" value="1"/>
</dbReference>
<dbReference type="InterPro" id="IPR025048">
    <property type="entry name" value="DUF3987"/>
</dbReference>
<dbReference type="Pfam" id="PF13148">
    <property type="entry name" value="DUF3987"/>
    <property type="match status" value="1"/>
</dbReference>
<feature type="region of interest" description="Disordered" evidence="2">
    <location>
        <begin position="1"/>
        <end position="28"/>
    </location>
</feature>
<dbReference type="EMBL" id="CP007152">
    <property type="protein sequence ID" value="AHI31269.1"/>
    <property type="molecule type" value="Genomic_DNA"/>
</dbReference>
<evidence type="ECO:0000313" key="3">
    <source>
        <dbReference type="EMBL" id="AHI31269.1"/>
    </source>
</evidence>
<evidence type="ECO:0000313" key="4">
    <source>
        <dbReference type="Proteomes" id="UP000035081"/>
    </source>
</evidence>
<dbReference type="HOGENOM" id="CLU_347093_0_0_6"/>
<evidence type="ECO:0000256" key="1">
    <source>
        <dbReference type="SAM" id="Coils"/>
    </source>
</evidence>
<dbReference type="CDD" id="cd01029">
    <property type="entry name" value="TOPRIM_primases"/>
    <property type="match status" value="1"/>
</dbReference>
<accession>W5YQU7</accession>
<dbReference type="Proteomes" id="UP000035081">
    <property type="component" value="Chromosome"/>
</dbReference>
<evidence type="ECO:0008006" key="5">
    <source>
        <dbReference type="Google" id="ProtNLM"/>
    </source>
</evidence>
<evidence type="ECO:0000256" key="2">
    <source>
        <dbReference type="SAM" id="MobiDB-lite"/>
    </source>
</evidence>
<protein>
    <recommendedName>
        <fullName evidence="5">DUF3987 domain-containing protein</fullName>
    </recommendedName>
</protein>
<gene>
    <name evidence="3" type="ORF">AU15_07825</name>
</gene>